<feature type="compositionally biased region" description="Basic and acidic residues" evidence="1">
    <location>
        <begin position="188"/>
        <end position="208"/>
    </location>
</feature>
<feature type="region of interest" description="Disordered" evidence="1">
    <location>
        <begin position="1"/>
        <end position="230"/>
    </location>
</feature>
<feature type="compositionally biased region" description="Acidic residues" evidence="1">
    <location>
        <begin position="61"/>
        <end position="82"/>
    </location>
</feature>
<evidence type="ECO:0000313" key="3">
    <source>
        <dbReference type="Proteomes" id="UP001215598"/>
    </source>
</evidence>
<name>A0AAD7GRQ4_9AGAR</name>
<reference evidence="2" key="1">
    <citation type="submission" date="2023-03" db="EMBL/GenBank/DDBJ databases">
        <title>Massive genome expansion in bonnet fungi (Mycena s.s.) driven by repeated elements and novel gene families across ecological guilds.</title>
        <authorList>
            <consortium name="Lawrence Berkeley National Laboratory"/>
            <person name="Harder C.B."/>
            <person name="Miyauchi S."/>
            <person name="Viragh M."/>
            <person name="Kuo A."/>
            <person name="Thoen E."/>
            <person name="Andreopoulos B."/>
            <person name="Lu D."/>
            <person name="Skrede I."/>
            <person name="Drula E."/>
            <person name="Henrissat B."/>
            <person name="Morin E."/>
            <person name="Kohler A."/>
            <person name="Barry K."/>
            <person name="LaButti K."/>
            <person name="Morin E."/>
            <person name="Salamov A."/>
            <person name="Lipzen A."/>
            <person name="Mereny Z."/>
            <person name="Hegedus B."/>
            <person name="Baldrian P."/>
            <person name="Stursova M."/>
            <person name="Weitz H."/>
            <person name="Taylor A."/>
            <person name="Grigoriev I.V."/>
            <person name="Nagy L.G."/>
            <person name="Martin F."/>
            <person name="Kauserud H."/>
        </authorList>
    </citation>
    <scope>NUCLEOTIDE SEQUENCE</scope>
    <source>
        <strain evidence="2">CBHHK182m</strain>
    </source>
</reference>
<feature type="compositionally biased region" description="Pro residues" evidence="1">
    <location>
        <begin position="163"/>
        <end position="187"/>
    </location>
</feature>
<gene>
    <name evidence="2" type="ORF">B0H16DRAFT_1747816</name>
</gene>
<sequence length="342" mass="37433">MSCLGKVFDHQVSETRSSKKVNPPPAGKARNNKKPPGKGKKAQPKKKPPVPKRKAAQNPESGEEEDELQEEIDLDVNPDPDLNEFLHAGAFDDAQGDAPKGDRSTPPRRNKPGNGDKGDSSTPPRPDKPDNAPPAPPRTNDAPPTPPRTNDATPTPPRTNDTPPAPPHTDDTPPAPPRTDDTPPAPPRTDDKPPDNDAAKGDKGDKAAGKKSAPSIVANPHAQKKVELTEAEKAELRLKRELKAKAKEEYQDEIAAFEKEMTDRAEELAECFEKKPANVKQDLRGKTSLAHQRSATLHNAKLWRFSKEINADREFGEKIKPSELQRLLQEAPECQCSFSLQL</sequence>
<accession>A0AAD7GRQ4</accession>
<dbReference type="AlphaFoldDB" id="A0AAD7GRQ4"/>
<feature type="compositionally biased region" description="Low complexity" evidence="1">
    <location>
        <begin position="148"/>
        <end position="162"/>
    </location>
</feature>
<dbReference type="EMBL" id="JARKIB010000496">
    <property type="protein sequence ID" value="KAJ7703820.1"/>
    <property type="molecule type" value="Genomic_DNA"/>
</dbReference>
<feature type="compositionally biased region" description="Basic residues" evidence="1">
    <location>
        <begin position="30"/>
        <end position="55"/>
    </location>
</feature>
<evidence type="ECO:0000313" key="2">
    <source>
        <dbReference type="EMBL" id="KAJ7703820.1"/>
    </source>
</evidence>
<proteinExistence type="predicted"/>
<feature type="compositionally biased region" description="Basic and acidic residues" evidence="1">
    <location>
        <begin position="114"/>
        <end position="130"/>
    </location>
</feature>
<evidence type="ECO:0000256" key="1">
    <source>
        <dbReference type="SAM" id="MobiDB-lite"/>
    </source>
</evidence>
<keyword evidence="3" id="KW-1185">Reference proteome</keyword>
<feature type="compositionally biased region" description="Basic and acidic residues" evidence="1">
    <location>
        <begin position="7"/>
        <end position="17"/>
    </location>
</feature>
<organism evidence="2 3">
    <name type="scientific">Mycena metata</name>
    <dbReference type="NCBI Taxonomy" id="1033252"/>
    <lineage>
        <taxon>Eukaryota</taxon>
        <taxon>Fungi</taxon>
        <taxon>Dikarya</taxon>
        <taxon>Basidiomycota</taxon>
        <taxon>Agaricomycotina</taxon>
        <taxon>Agaricomycetes</taxon>
        <taxon>Agaricomycetidae</taxon>
        <taxon>Agaricales</taxon>
        <taxon>Marasmiineae</taxon>
        <taxon>Mycenaceae</taxon>
        <taxon>Mycena</taxon>
    </lineage>
</organism>
<feature type="compositionally biased region" description="Pro residues" evidence="1">
    <location>
        <begin position="131"/>
        <end position="147"/>
    </location>
</feature>
<dbReference type="Proteomes" id="UP001215598">
    <property type="component" value="Unassembled WGS sequence"/>
</dbReference>
<comment type="caution">
    <text evidence="2">The sequence shown here is derived from an EMBL/GenBank/DDBJ whole genome shotgun (WGS) entry which is preliminary data.</text>
</comment>
<protein>
    <submittedName>
        <fullName evidence="2">Uncharacterized protein</fullName>
    </submittedName>
</protein>